<feature type="region of interest" description="Disordered" evidence="1">
    <location>
        <begin position="1"/>
        <end position="67"/>
    </location>
</feature>
<comment type="caution">
    <text evidence="2">The sequence shown here is derived from an EMBL/GenBank/DDBJ whole genome shotgun (WGS) entry which is preliminary data.</text>
</comment>
<dbReference type="Proteomes" id="UP001189429">
    <property type="component" value="Unassembled WGS sequence"/>
</dbReference>
<dbReference type="EMBL" id="CAUYUJ010019474">
    <property type="protein sequence ID" value="CAK0891419.1"/>
    <property type="molecule type" value="Genomic_DNA"/>
</dbReference>
<accession>A0ABN9WX40</accession>
<proteinExistence type="predicted"/>
<evidence type="ECO:0000256" key="1">
    <source>
        <dbReference type="SAM" id="MobiDB-lite"/>
    </source>
</evidence>
<reference evidence="2" key="1">
    <citation type="submission" date="2023-10" db="EMBL/GenBank/DDBJ databases">
        <authorList>
            <person name="Chen Y."/>
            <person name="Shah S."/>
            <person name="Dougan E. K."/>
            <person name="Thang M."/>
            <person name="Chan C."/>
        </authorList>
    </citation>
    <scope>NUCLEOTIDE SEQUENCE [LARGE SCALE GENOMIC DNA]</scope>
</reference>
<evidence type="ECO:0000313" key="3">
    <source>
        <dbReference type="Proteomes" id="UP001189429"/>
    </source>
</evidence>
<evidence type="ECO:0000313" key="2">
    <source>
        <dbReference type="EMBL" id="CAK0891419.1"/>
    </source>
</evidence>
<organism evidence="2 3">
    <name type="scientific">Prorocentrum cordatum</name>
    <dbReference type="NCBI Taxonomy" id="2364126"/>
    <lineage>
        <taxon>Eukaryota</taxon>
        <taxon>Sar</taxon>
        <taxon>Alveolata</taxon>
        <taxon>Dinophyceae</taxon>
        <taxon>Prorocentrales</taxon>
        <taxon>Prorocentraceae</taxon>
        <taxon>Prorocentrum</taxon>
    </lineage>
</organism>
<protein>
    <submittedName>
        <fullName evidence="2">Uncharacterized protein</fullName>
    </submittedName>
</protein>
<keyword evidence="3" id="KW-1185">Reference proteome</keyword>
<gene>
    <name evidence="2" type="ORF">PCOR1329_LOCUS71387</name>
</gene>
<sequence length="167" mass="17966">MLPAPPVGRYGHTSSQAGSLMGGLWRPRPSRGHAARSAGHALLTPSASAPRLQTGAATAGSRCSTPGWPRREEALREMNLHRDHICDVLAAPLLRRGPALDGSEGGPLLPPAMSTAAWATEAQVMQAKRPAVDARTKVPWHGFRRDELTEYTEARFSSPRYKAKASQ</sequence>
<name>A0ABN9WX40_9DINO</name>